<dbReference type="EMBL" id="KB822697">
    <property type="protein sequence ID" value="ETI27583.1"/>
    <property type="molecule type" value="Genomic_DNA"/>
</dbReference>
<sequence length="476" mass="53855">MPDEHWRAEIHETALLLEAVASGDRSRVVKQLTDYLLAKDERKAHGDETADEQQEHYGDEEEQEYGETYGEDGDQYGYENDDYQQHEAYDDEYGAEVYVAADDDYQGEAYMSGAYNEADEGDDLYDKEGYDEGYGYDNNYNQTPYAPHDSSAVSAYKNGSMAGIGNEYDDGSYYQDEGYDPAYYEQEDIAYEGQNDLEWDGEDGQYPGQGGAMSYGGGEWSQEAEYELRSDDQIQVVDEVDNDTAEQWQADDMYQYLDDSTYGAEDPGYAEEQEAPLYREIQVYPDPDDPSPVYAHLPIERHQSHRQQQPYPDDTSSGYIPLPIERHQSQRYQPYPDDQWLSHIITTEPPPEYSEVQHEGPSRTPSGMTALQRAGLQEIESSNASGNDNGASMQLPPGYGNGSHTQSVARRLTEDEDEDAAWEDEQCRDDDDVVSPATPGDGYLQFNPLSHLYSGPRLAMPVPPMRGSSSRRSWEQ</sequence>
<organism evidence="2 3">
    <name type="scientific">Cladophialophora carrionii CBS 160.54</name>
    <dbReference type="NCBI Taxonomy" id="1279043"/>
    <lineage>
        <taxon>Eukaryota</taxon>
        <taxon>Fungi</taxon>
        <taxon>Dikarya</taxon>
        <taxon>Ascomycota</taxon>
        <taxon>Pezizomycotina</taxon>
        <taxon>Eurotiomycetes</taxon>
        <taxon>Chaetothyriomycetidae</taxon>
        <taxon>Chaetothyriales</taxon>
        <taxon>Herpotrichiellaceae</taxon>
        <taxon>Cladophialophora</taxon>
    </lineage>
</organism>
<feature type="region of interest" description="Disordered" evidence="1">
    <location>
        <begin position="38"/>
        <end position="89"/>
    </location>
</feature>
<feature type="compositionally biased region" description="Basic and acidic residues" evidence="1">
    <location>
        <begin position="38"/>
        <end position="57"/>
    </location>
</feature>
<evidence type="ECO:0000256" key="1">
    <source>
        <dbReference type="SAM" id="MobiDB-lite"/>
    </source>
</evidence>
<evidence type="ECO:0000313" key="2">
    <source>
        <dbReference type="EMBL" id="ETI27583.1"/>
    </source>
</evidence>
<dbReference type="Proteomes" id="UP000030678">
    <property type="component" value="Unassembled WGS sequence"/>
</dbReference>
<gene>
    <name evidence="2" type="ORF">G647_00032</name>
</gene>
<accession>V9DMN7</accession>
<feature type="compositionally biased region" description="Polar residues" evidence="1">
    <location>
        <begin position="467"/>
        <end position="476"/>
    </location>
</feature>
<feature type="compositionally biased region" description="Low complexity" evidence="1">
    <location>
        <begin position="381"/>
        <end position="392"/>
    </location>
</feature>
<proteinExistence type="predicted"/>
<dbReference type="VEuPathDB" id="FungiDB:G647_00032"/>
<feature type="region of interest" description="Disordered" evidence="1">
    <location>
        <begin position="378"/>
        <end position="476"/>
    </location>
</feature>
<dbReference type="OrthoDB" id="4151291at2759"/>
<feature type="region of interest" description="Disordered" evidence="1">
    <location>
        <begin position="302"/>
        <end position="321"/>
    </location>
</feature>
<name>V9DMN7_9EURO</name>
<feature type="compositionally biased region" description="Acidic residues" evidence="1">
    <location>
        <begin position="58"/>
        <end position="82"/>
    </location>
</feature>
<dbReference type="RefSeq" id="XP_008721657.1">
    <property type="nucleotide sequence ID" value="XM_008723435.1"/>
</dbReference>
<protein>
    <submittedName>
        <fullName evidence="2">Uncharacterized protein</fullName>
    </submittedName>
</protein>
<feature type="compositionally biased region" description="Polar residues" evidence="1">
    <location>
        <begin position="306"/>
        <end position="318"/>
    </location>
</feature>
<evidence type="ECO:0000313" key="3">
    <source>
        <dbReference type="Proteomes" id="UP000030678"/>
    </source>
</evidence>
<dbReference type="GeneID" id="19978525"/>
<dbReference type="AlphaFoldDB" id="V9DMN7"/>
<feature type="compositionally biased region" description="Acidic residues" evidence="1">
    <location>
        <begin position="414"/>
        <end position="433"/>
    </location>
</feature>
<dbReference type="HOGENOM" id="CLU_568581_0_0_1"/>
<reference evidence="2 3" key="1">
    <citation type="submission" date="2013-03" db="EMBL/GenBank/DDBJ databases">
        <title>The Genome Sequence of Cladophialophora carrionii CBS 160.54.</title>
        <authorList>
            <consortium name="The Broad Institute Genomics Platform"/>
            <person name="Cuomo C."/>
            <person name="de Hoog S."/>
            <person name="Gorbushina A."/>
            <person name="Walker B."/>
            <person name="Young S.K."/>
            <person name="Zeng Q."/>
            <person name="Gargeya S."/>
            <person name="Fitzgerald M."/>
            <person name="Haas B."/>
            <person name="Abouelleil A."/>
            <person name="Allen A.W."/>
            <person name="Alvarado L."/>
            <person name="Arachchi H.M."/>
            <person name="Berlin A.M."/>
            <person name="Chapman S.B."/>
            <person name="Gainer-Dewar J."/>
            <person name="Goldberg J."/>
            <person name="Griggs A."/>
            <person name="Gujja S."/>
            <person name="Hansen M."/>
            <person name="Howarth C."/>
            <person name="Imamovic A."/>
            <person name="Ireland A."/>
            <person name="Larimer J."/>
            <person name="McCowan C."/>
            <person name="Murphy C."/>
            <person name="Pearson M."/>
            <person name="Poon T.W."/>
            <person name="Priest M."/>
            <person name="Roberts A."/>
            <person name="Saif S."/>
            <person name="Shea T."/>
            <person name="Sisk P."/>
            <person name="Sykes S."/>
            <person name="Wortman J."/>
            <person name="Nusbaum C."/>
            <person name="Birren B."/>
        </authorList>
    </citation>
    <scope>NUCLEOTIDE SEQUENCE [LARGE SCALE GENOMIC DNA]</scope>
    <source>
        <strain evidence="2 3">CBS 160.54</strain>
    </source>
</reference>